<dbReference type="SMART" id="SM00267">
    <property type="entry name" value="GGDEF"/>
    <property type="match status" value="1"/>
</dbReference>
<dbReference type="InterPro" id="IPR029787">
    <property type="entry name" value="Nucleotide_cyclase"/>
</dbReference>
<organism evidence="2">
    <name type="scientific">freshwater metagenome</name>
    <dbReference type="NCBI Taxonomy" id="449393"/>
    <lineage>
        <taxon>unclassified sequences</taxon>
        <taxon>metagenomes</taxon>
        <taxon>ecological metagenomes</taxon>
    </lineage>
</organism>
<dbReference type="EMBL" id="CAFBSG010000010">
    <property type="protein sequence ID" value="CAB5240387.1"/>
    <property type="molecule type" value="Genomic_DNA"/>
</dbReference>
<gene>
    <name evidence="2" type="ORF">UFOPK3554_00812</name>
</gene>
<dbReference type="Pfam" id="PF00990">
    <property type="entry name" value="GGDEF"/>
    <property type="match status" value="1"/>
</dbReference>
<dbReference type="InterPro" id="IPR043128">
    <property type="entry name" value="Rev_trsase/Diguanyl_cyclase"/>
</dbReference>
<reference evidence="2" key="1">
    <citation type="submission" date="2020-05" db="EMBL/GenBank/DDBJ databases">
        <authorList>
            <person name="Chiriac C."/>
            <person name="Salcher M."/>
            <person name="Ghai R."/>
            <person name="Kavagutti S V."/>
        </authorList>
    </citation>
    <scope>NUCLEOTIDE SEQUENCE</scope>
</reference>
<dbReference type="AlphaFoldDB" id="A0A6J7XX31"/>
<sequence>MMKEESTFSHDGLHDTLTHFVAPPYFYEEIEREISRFSRSGTSFSVINIQLEINGVNEINTILKFTTLLRKVIRVEDLAARLGEHEFALIVRENKDGIQRIISRLRKQCSQEEFPGILNLRIISAEYELQQSALDFLNSMDLPKRKII</sequence>
<accession>A0A6J7XX31</accession>
<proteinExistence type="predicted"/>
<evidence type="ECO:0000259" key="1">
    <source>
        <dbReference type="SMART" id="SM00267"/>
    </source>
</evidence>
<evidence type="ECO:0000313" key="2">
    <source>
        <dbReference type="EMBL" id="CAB5240387.1"/>
    </source>
</evidence>
<dbReference type="SUPFAM" id="SSF55073">
    <property type="entry name" value="Nucleotide cyclase"/>
    <property type="match status" value="1"/>
</dbReference>
<dbReference type="InterPro" id="IPR000160">
    <property type="entry name" value="GGDEF_dom"/>
</dbReference>
<protein>
    <submittedName>
        <fullName evidence="2">Unannotated protein</fullName>
    </submittedName>
</protein>
<feature type="domain" description="GGDEF" evidence="1">
    <location>
        <begin position="1"/>
        <end position="148"/>
    </location>
</feature>
<dbReference type="Gene3D" id="3.30.70.270">
    <property type="match status" value="1"/>
</dbReference>
<name>A0A6J7XX31_9ZZZZ</name>